<gene>
    <name evidence="2" type="ORF">GPUH_LOCUS4123</name>
</gene>
<dbReference type="AlphaFoldDB" id="A0A3P6RD76"/>
<feature type="transmembrane region" description="Helical" evidence="1">
    <location>
        <begin position="12"/>
        <end position="36"/>
    </location>
</feature>
<dbReference type="Proteomes" id="UP000271098">
    <property type="component" value="Unassembled WGS sequence"/>
</dbReference>
<reference evidence="2 3" key="1">
    <citation type="submission" date="2018-11" db="EMBL/GenBank/DDBJ databases">
        <authorList>
            <consortium name="Pathogen Informatics"/>
        </authorList>
    </citation>
    <scope>NUCLEOTIDE SEQUENCE [LARGE SCALE GENOMIC DNA]</scope>
</reference>
<evidence type="ECO:0000313" key="2">
    <source>
        <dbReference type="EMBL" id="VDK42664.1"/>
    </source>
</evidence>
<evidence type="ECO:0000313" key="3">
    <source>
        <dbReference type="Proteomes" id="UP000271098"/>
    </source>
</evidence>
<keyword evidence="1" id="KW-0812">Transmembrane</keyword>
<proteinExistence type="predicted"/>
<sequence length="152" mass="17448">MISSRPLKIYHPSAIIATYVTTIVLMNTAPIALYMYGYNKYFINLMNVRQKSASRSQASSINGAQSEYSEYRRRSSPKLPQARLCCDGYAPHIFAIVLLVLIVAAKAPTIYAHMVIYQVQVFTLFHQRLYVFEFPSPSSDNLKTRTFFFHHL</sequence>
<name>A0A3P6RD76_9BILA</name>
<keyword evidence="1" id="KW-0472">Membrane</keyword>
<accession>A0A3P6RD76</accession>
<evidence type="ECO:0000256" key="1">
    <source>
        <dbReference type="SAM" id="Phobius"/>
    </source>
</evidence>
<organism evidence="2 3">
    <name type="scientific">Gongylonema pulchrum</name>
    <dbReference type="NCBI Taxonomy" id="637853"/>
    <lineage>
        <taxon>Eukaryota</taxon>
        <taxon>Metazoa</taxon>
        <taxon>Ecdysozoa</taxon>
        <taxon>Nematoda</taxon>
        <taxon>Chromadorea</taxon>
        <taxon>Rhabditida</taxon>
        <taxon>Spirurina</taxon>
        <taxon>Spiruromorpha</taxon>
        <taxon>Spiruroidea</taxon>
        <taxon>Gongylonematidae</taxon>
        <taxon>Gongylonema</taxon>
    </lineage>
</organism>
<dbReference type="PANTHER" id="PTHR21579:SF20">
    <property type="entry name" value="PROTEIN TINCAR"/>
    <property type="match status" value="1"/>
</dbReference>
<dbReference type="InterPro" id="IPR053291">
    <property type="entry name" value="Ommatidial_diff-associated"/>
</dbReference>
<protein>
    <submittedName>
        <fullName evidence="2">Uncharacterized protein</fullName>
    </submittedName>
</protein>
<feature type="transmembrane region" description="Helical" evidence="1">
    <location>
        <begin position="89"/>
        <end position="107"/>
    </location>
</feature>
<keyword evidence="3" id="KW-1185">Reference proteome</keyword>
<keyword evidence="1" id="KW-1133">Transmembrane helix</keyword>
<dbReference type="PANTHER" id="PTHR21579">
    <property type="entry name" value="PROTEIN TINCAR"/>
    <property type="match status" value="1"/>
</dbReference>
<dbReference type="OrthoDB" id="10033661at2759"/>
<dbReference type="EMBL" id="UYRT01007514">
    <property type="protein sequence ID" value="VDK42664.1"/>
    <property type="molecule type" value="Genomic_DNA"/>
</dbReference>